<feature type="compositionally biased region" description="Basic and acidic residues" evidence="1">
    <location>
        <begin position="385"/>
        <end position="404"/>
    </location>
</feature>
<evidence type="ECO:0000313" key="2">
    <source>
        <dbReference type="EMBL" id="CAL0307223.1"/>
    </source>
</evidence>
<feature type="compositionally biased region" description="Basic and acidic residues" evidence="1">
    <location>
        <begin position="236"/>
        <end position="250"/>
    </location>
</feature>
<dbReference type="AlphaFoldDB" id="A0AAV1WDW0"/>
<comment type="caution">
    <text evidence="2">The sequence shown here is derived from an EMBL/GenBank/DDBJ whole genome shotgun (WGS) entry which is preliminary data.</text>
</comment>
<feature type="region of interest" description="Disordered" evidence="1">
    <location>
        <begin position="236"/>
        <end position="265"/>
    </location>
</feature>
<name>A0AAV1WDW0_LUPLU</name>
<accession>A0AAV1WDW0</accession>
<reference evidence="2 3" key="1">
    <citation type="submission" date="2024-03" db="EMBL/GenBank/DDBJ databases">
        <authorList>
            <person name="Martinez-Hernandez J."/>
        </authorList>
    </citation>
    <scope>NUCLEOTIDE SEQUENCE [LARGE SCALE GENOMIC DNA]</scope>
</reference>
<dbReference type="PANTHER" id="PTHR34962:SF3">
    <property type="entry name" value="ABC SUBFAMILY C PROTEIN"/>
    <property type="match status" value="1"/>
</dbReference>
<evidence type="ECO:0000256" key="1">
    <source>
        <dbReference type="SAM" id="MobiDB-lite"/>
    </source>
</evidence>
<keyword evidence="3" id="KW-1185">Reference proteome</keyword>
<organism evidence="2 3">
    <name type="scientific">Lupinus luteus</name>
    <name type="common">European yellow lupine</name>
    <dbReference type="NCBI Taxonomy" id="3873"/>
    <lineage>
        <taxon>Eukaryota</taxon>
        <taxon>Viridiplantae</taxon>
        <taxon>Streptophyta</taxon>
        <taxon>Embryophyta</taxon>
        <taxon>Tracheophyta</taxon>
        <taxon>Spermatophyta</taxon>
        <taxon>Magnoliopsida</taxon>
        <taxon>eudicotyledons</taxon>
        <taxon>Gunneridae</taxon>
        <taxon>Pentapetalae</taxon>
        <taxon>rosids</taxon>
        <taxon>fabids</taxon>
        <taxon>Fabales</taxon>
        <taxon>Fabaceae</taxon>
        <taxon>Papilionoideae</taxon>
        <taxon>50 kb inversion clade</taxon>
        <taxon>genistoids sensu lato</taxon>
        <taxon>core genistoids</taxon>
        <taxon>Genisteae</taxon>
        <taxon>Lupinus</taxon>
    </lineage>
</organism>
<dbReference type="EMBL" id="CAXHTB010000005">
    <property type="protein sequence ID" value="CAL0307223.1"/>
    <property type="molecule type" value="Genomic_DNA"/>
</dbReference>
<sequence length="639" mass="71587">MAAINCFSLFSPSHTSIITRRRRNHSFILFSSSSSSSSKLTHRKNHLRPKILKTLIPKPQQQSLFLLHIPATAEESLQFPESETTKDYNREFQDSPLSECNTEIEENLQVSVSTQTNAFSSPTFSDTNLFKYGAICMLGGFAFHSIFNLWFYFHRYNNSNQNNGELEIDGGGNSNVTFNPNDNDVNLGIDGREKRKLLFNGNGKSVVVNAATATIVDKLEMEKKIKQIKLMAREARRAEEMKKEQGKVEDHESDDESPLSSSHRLGIEREIGARLSKLQDRIDNDGGRSAALQIINSIGSSVKYAPGVDRDSNKNVNRGKEALTFKKKLKFKSTSAKSTKTPKGFQGTRDRTTPSGKKRGPEGRGAAQDYASDATDGARNQQGVETHESVSRPPLERRKLVDDKSNAILNQGKKLEDKMEMPNMKTGALDKTKDTDNGGFQEASFLKSAPEVIQLRELSTQNSQSYVEENQETSPIFEKDDVLSINGSSRHGLAKQTSAANRDNVKQGNTKNDRWWLNLRYVLVILMERDSNGGQKALYMLKLTSTEHDQGDDSYIVAFEDHGDANNFCVLLETYFEDLDDFSASPVPMTIQELNEEMSSHANKVVVVKKRQLQLYAGQPFTDVEMALRSVIEQDQNVP</sequence>
<protein>
    <submittedName>
        <fullName evidence="2">Uncharacterized protein</fullName>
    </submittedName>
</protein>
<evidence type="ECO:0000313" key="3">
    <source>
        <dbReference type="Proteomes" id="UP001497480"/>
    </source>
</evidence>
<dbReference type="Proteomes" id="UP001497480">
    <property type="component" value="Unassembled WGS sequence"/>
</dbReference>
<proteinExistence type="predicted"/>
<dbReference type="PANTHER" id="PTHR34962">
    <property type="entry name" value="EMBRYO DEFECTIVE 1703-RELATED"/>
    <property type="match status" value="1"/>
</dbReference>
<gene>
    <name evidence="2" type="ORF">LLUT_LOCUS8283</name>
</gene>
<feature type="region of interest" description="Disordered" evidence="1">
    <location>
        <begin position="333"/>
        <end position="404"/>
    </location>
</feature>